<dbReference type="PANTHER" id="PTHR22870">
    <property type="entry name" value="REGULATOR OF CHROMOSOME CONDENSATION"/>
    <property type="match status" value="1"/>
</dbReference>
<protein>
    <recommendedName>
        <fullName evidence="5">E3 ubiquitin-protein ligase herc2</fullName>
    </recommendedName>
</protein>
<evidence type="ECO:0000256" key="1">
    <source>
        <dbReference type="ARBA" id="ARBA00022737"/>
    </source>
</evidence>
<dbReference type="PANTHER" id="PTHR22870:SF408">
    <property type="entry name" value="OS09G0560450 PROTEIN"/>
    <property type="match status" value="1"/>
</dbReference>
<feature type="repeat" description="RCC1" evidence="2">
    <location>
        <begin position="1394"/>
        <end position="1444"/>
    </location>
</feature>
<sequence length="1793" mass="201412">MFEMRALMTHFDAKLSATTDANSFPRQILALVNRSNEILFRYTRHPKDDRDVVFKLLTWFNEKGKEVQDICFDVAGKWLLVLCDDNTLHVIPALAIVDHNQLSSSIYSNEQITSYIIPFVGPHECPNPRTCPNNFYRPPSVELESSLRRIGGTESEKLTLDELYSKQRIDKLLSTYSVPSTYSDTAGAETSPEAATGTSSPCPYPTAVVWWQTSKCKNRAIIGYSDGSISIVSLTSNCPLIAYTLVSGCSIEKLRICRDACGETTTLLIHTTKKSQWKLLLEHKKINFTYPGDTPSPDMGGASQETEEGVEPTPECNSIDSDWQIVITKTDDSEQTFSPPHVPSIHVAMADEERPAEMSKANGADIAIPKLFPSAMAKLTSLKNMGAKKIGALKQILYEAKAKNAEAERPKEEALAFEIIEPPCISPEILTMETGPLYIVQYLDKVPYLTALHHEVKTLSVHTMDINLRPIHIYDIPESTENILLTRNLVFAVHRVASEDPPDGSIHACSILSRVHAETNLEIDPKYKERSQVVCFPFSTEKILNIHRLASLEGTVLCTPLRDKTPPREDQLNGINVMNYVKVRSQYENSNEMDDAKTLQAVFPAVHFEKCLVVTDKNVYCIELSDKPENIFMAYAVQAMWAQCEYFCDIFNISYTQCIEYVGDELLRQKKVTQALITYNMARIPPIKTAMKLAMCGESYALLHLCAMALKSVHLLKSVYPTGPHMVSILKDAEYRNVPHKVTSSAPKVSGIKDLNTGVSCSDFCYQNDEVSTELQMPMTSQFHLSNLMFLTLCEKTLTDKNFMPLWNFIASNTKFHIQLSSAILAQSGLYSSAILLARTRGACLEVFTNLVAAIAQEFGTDINYLLYNLSDEMFMECITYLPSISIEYFNSVKNHVQRFSIYVLEKLAIQLNPFSEVFRPIVSNPSIRDRDIASSMSNNMDSIYGGFYRALVEAYIVVVIRLHELKGSADHITNALSNFFINHEENPFGIRKEEAVSLSAGFAHSVCVIDGAAYIWGSPAIPYAIDMTFSINDVHSLKNSPRNISFLSDLQIRVYSAQCGRTHTLLYTNNGLYAMGANQLGQLGVGSHMSQSLHPMLVRTFERKVITKLVAGQYHNAAVADGLLYTWGWGVYGQLGHGTISDEPIPKVVEFFSGKKIEQICLGHAHTLVLCRSQDNTGNVLYVFGSNYFGQLGVGHDVILPKQSSSTEKNTFTKSLAPIELKLEENIRLIHTKYFCSFAVTDENKLYTWGSSPQALRLINQARKRAKASQRAEMMKTTEEKQSEEKQSEEEAKGIPIKRQNSAPNISTVGYEATISPKRATYPQRSRHRSPLLESLNIQNVEPAEKKVAEAREMGLEEWTEHLVPSEVDTSQVDGFINQVSSGLYHFALRVGGALYTWGKNLEKQLGNEAGRADVPIPAEVETVQNVLNVECGADFTLALTVNGRVMAFGNNNQGQCAKDTERGAIQPKWVRLKISKRHIRLPDGSLCVETPFEVALPRPKICMDESEAMMRLKNLPAFHPKFLKRSHVIHRLAANMKSGGTTVDSNLNDFCTTETSLEAFGRLSVWSEGGGETFVGTTPTEASSEEFVYSPSISECGLQAPYVPDAANSDFLHYCLFMFHGIYDGECVATFCQHKQFIVRLKMLNYKYVEAFRMCLAECCDEQKAILLFEHFTKDENLIPIHMEDVKIFVQEIFVRFIVAKWDVKVLEEYFLANLDFYIIQLAYVLFFCNNNTELERNALSKYKFFFGNLKTTDSEKVEKSELIFENVSSGFNIMVCQRLIELYDRIEQSH</sequence>
<evidence type="ECO:0000313" key="4">
    <source>
        <dbReference type="EMBL" id="NBJ63030.1"/>
    </source>
</evidence>
<reference evidence="4" key="1">
    <citation type="submission" date="2019-10" db="EMBL/GenBank/DDBJ databases">
        <title>Short sand fly seasons in Tbilisi, Georgia, hinder development of host immunity to saliva of the visceral leishmaniasis vector Phlebotomus kandelakii.</title>
        <authorList>
            <person name="Oliveira F."/>
            <person name="Giorgobiani E."/>
            <person name="Guimaraes-Costa A.B."/>
            <person name="Abdeladhim M."/>
            <person name="Oristian J."/>
            <person name="Tskhvaradze L."/>
            <person name="Tsertsvadze N."/>
            <person name="Zakalashvili M."/>
            <person name="Valenzuela J.G."/>
            <person name="Kamhawi S."/>
        </authorList>
    </citation>
    <scope>NUCLEOTIDE SEQUENCE</scope>
    <source>
        <strain evidence="4">Wild-capture in Tbilisi</strain>
        <tissue evidence="4">Salivary glands</tissue>
    </source>
</reference>
<dbReference type="EMBL" id="GIFK01005327">
    <property type="protein sequence ID" value="NBJ63030.1"/>
    <property type="molecule type" value="Transcribed_RNA"/>
</dbReference>
<feature type="repeat" description="RCC1" evidence="2">
    <location>
        <begin position="1071"/>
        <end position="1123"/>
    </location>
</feature>
<organism evidence="4">
    <name type="scientific">Phlebotomus kandelakii</name>
    <dbReference type="NCBI Taxonomy" id="1109342"/>
    <lineage>
        <taxon>Eukaryota</taxon>
        <taxon>Metazoa</taxon>
        <taxon>Ecdysozoa</taxon>
        <taxon>Arthropoda</taxon>
        <taxon>Hexapoda</taxon>
        <taxon>Insecta</taxon>
        <taxon>Pterygota</taxon>
        <taxon>Neoptera</taxon>
        <taxon>Endopterygota</taxon>
        <taxon>Diptera</taxon>
        <taxon>Nematocera</taxon>
        <taxon>Psychodoidea</taxon>
        <taxon>Psychodidae</taxon>
        <taxon>Phlebotomus</taxon>
        <taxon>Larroussius</taxon>
    </lineage>
</organism>
<dbReference type="Pfam" id="PF00415">
    <property type="entry name" value="RCC1"/>
    <property type="match status" value="3"/>
</dbReference>
<evidence type="ECO:0000256" key="3">
    <source>
        <dbReference type="SAM" id="MobiDB-lite"/>
    </source>
</evidence>
<dbReference type="InterPro" id="IPR009091">
    <property type="entry name" value="RCC1/BLIP-II"/>
</dbReference>
<keyword evidence="1" id="KW-0677">Repeat</keyword>
<dbReference type="InterPro" id="IPR000408">
    <property type="entry name" value="Reg_chr_condens"/>
</dbReference>
<name>A0A6B2ENE5_9DIPT</name>
<feature type="region of interest" description="Disordered" evidence="3">
    <location>
        <begin position="181"/>
        <end position="200"/>
    </location>
</feature>
<dbReference type="PRINTS" id="PR00633">
    <property type="entry name" value="RCCNDNSATION"/>
</dbReference>
<evidence type="ECO:0008006" key="5">
    <source>
        <dbReference type="Google" id="ProtNLM"/>
    </source>
</evidence>
<feature type="repeat" description="RCC1" evidence="2">
    <location>
        <begin position="1012"/>
        <end position="1071"/>
    </location>
</feature>
<dbReference type="PROSITE" id="PS50012">
    <property type="entry name" value="RCC1_3"/>
    <property type="match status" value="4"/>
</dbReference>
<feature type="region of interest" description="Disordered" evidence="3">
    <location>
        <begin position="1267"/>
        <end position="1296"/>
    </location>
</feature>
<feature type="compositionally biased region" description="Basic and acidic residues" evidence="3">
    <location>
        <begin position="1274"/>
        <end position="1294"/>
    </location>
</feature>
<accession>A0A6B2ENE5</accession>
<feature type="region of interest" description="Disordered" evidence="3">
    <location>
        <begin position="291"/>
        <end position="315"/>
    </location>
</feature>
<feature type="repeat" description="RCC1" evidence="2">
    <location>
        <begin position="1123"/>
        <end position="1174"/>
    </location>
</feature>
<dbReference type="SUPFAM" id="SSF50985">
    <property type="entry name" value="RCC1/BLIP-II"/>
    <property type="match status" value="2"/>
</dbReference>
<dbReference type="InterPro" id="IPR051210">
    <property type="entry name" value="Ub_ligase/GEF_domain"/>
</dbReference>
<proteinExistence type="predicted"/>
<dbReference type="Gene3D" id="2.130.10.30">
    <property type="entry name" value="Regulator of chromosome condensation 1/beta-lactamase-inhibitor protein II"/>
    <property type="match status" value="2"/>
</dbReference>
<evidence type="ECO:0000256" key="2">
    <source>
        <dbReference type="PROSITE-ProRule" id="PRU00235"/>
    </source>
</evidence>